<feature type="compositionally biased region" description="Polar residues" evidence="5">
    <location>
        <begin position="907"/>
        <end position="926"/>
    </location>
</feature>
<feature type="region of interest" description="Disordered" evidence="5">
    <location>
        <begin position="742"/>
        <end position="809"/>
    </location>
</feature>
<keyword evidence="6" id="KW-0812">Transmembrane</keyword>
<evidence type="ECO:0000259" key="7">
    <source>
        <dbReference type="PROSITE" id="PS50023"/>
    </source>
</evidence>
<feature type="domain" description="LIM zinc-binding" evidence="7">
    <location>
        <begin position="1145"/>
        <end position="1206"/>
    </location>
</feature>
<protein>
    <recommendedName>
        <fullName evidence="7">LIM zinc-binding domain-containing protein</fullName>
    </recommendedName>
</protein>
<evidence type="ECO:0000256" key="6">
    <source>
        <dbReference type="SAM" id="Phobius"/>
    </source>
</evidence>
<feature type="compositionally biased region" description="Polar residues" evidence="5">
    <location>
        <begin position="587"/>
        <end position="598"/>
    </location>
</feature>
<dbReference type="PROSITE" id="PS00478">
    <property type="entry name" value="LIM_DOMAIN_1"/>
    <property type="match status" value="1"/>
</dbReference>
<reference evidence="8" key="1">
    <citation type="submission" date="2021-12" db="EMBL/GenBank/DDBJ databases">
        <authorList>
            <person name="King R."/>
        </authorList>
    </citation>
    <scope>NUCLEOTIDE SEQUENCE</scope>
</reference>
<feature type="compositionally biased region" description="Pro residues" evidence="5">
    <location>
        <begin position="347"/>
        <end position="356"/>
    </location>
</feature>
<dbReference type="InterPro" id="IPR001781">
    <property type="entry name" value="Znf_LIM"/>
</dbReference>
<feature type="compositionally biased region" description="Polar residues" evidence="5">
    <location>
        <begin position="177"/>
        <end position="188"/>
    </location>
</feature>
<keyword evidence="9" id="KW-1185">Reference proteome</keyword>
<dbReference type="PANTHER" id="PTHR24214:SF38">
    <property type="entry name" value="PDZ AND LIM DOMAIN PROTEIN ZASP-RELATED"/>
    <property type="match status" value="1"/>
</dbReference>
<evidence type="ECO:0000313" key="9">
    <source>
        <dbReference type="Proteomes" id="UP001153292"/>
    </source>
</evidence>
<feature type="compositionally biased region" description="Basic and acidic residues" evidence="5">
    <location>
        <begin position="742"/>
        <end position="752"/>
    </location>
</feature>
<dbReference type="InterPro" id="IPR050604">
    <property type="entry name" value="PDZ-LIM_domain"/>
</dbReference>
<evidence type="ECO:0000256" key="5">
    <source>
        <dbReference type="SAM" id="MobiDB-lite"/>
    </source>
</evidence>
<feature type="compositionally biased region" description="Polar residues" evidence="5">
    <location>
        <begin position="140"/>
        <end position="159"/>
    </location>
</feature>
<evidence type="ECO:0000256" key="4">
    <source>
        <dbReference type="PROSITE-ProRule" id="PRU00125"/>
    </source>
</evidence>
<dbReference type="SUPFAM" id="SSF57716">
    <property type="entry name" value="Glucocorticoid receptor-like (DNA-binding domain)"/>
    <property type="match status" value="3"/>
</dbReference>
<keyword evidence="1 4" id="KW-0479">Metal-binding</keyword>
<feature type="region of interest" description="Disordered" evidence="5">
    <location>
        <begin position="702"/>
        <end position="721"/>
    </location>
</feature>
<feature type="compositionally biased region" description="Polar residues" evidence="5">
    <location>
        <begin position="785"/>
        <end position="800"/>
    </location>
</feature>
<dbReference type="CDD" id="cd08368">
    <property type="entry name" value="LIM"/>
    <property type="match status" value="1"/>
</dbReference>
<accession>A0ABN8BHZ0</accession>
<name>A0ABN8BHZ0_CHISP</name>
<feature type="transmembrane region" description="Helical" evidence="6">
    <location>
        <begin position="1486"/>
        <end position="1507"/>
    </location>
</feature>
<dbReference type="CDD" id="cd09461">
    <property type="entry name" value="LIM3_Enigma_like_1"/>
    <property type="match status" value="1"/>
</dbReference>
<feature type="region of interest" description="Disordered" evidence="5">
    <location>
        <begin position="140"/>
        <end position="218"/>
    </location>
</feature>
<feature type="compositionally biased region" description="Low complexity" evidence="5">
    <location>
        <begin position="702"/>
        <end position="715"/>
    </location>
</feature>
<feature type="region of interest" description="Disordered" evidence="5">
    <location>
        <begin position="905"/>
        <end position="926"/>
    </location>
</feature>
<feature type="region of interest" description="Disordered" evidence="5">
    <location>
        <begin position="330"/>
        <end position="369"/>
    </location>
</feature>
<evidence type="ECO:0000256" key="3">
    <source>
        <dbReference type="ARBA" id="ARBA00023038"/>
    </source>
</evidence>
<dbReference type="SMART" id="SM00132">
    <property type="entry name" value="LIM"/>
    <property type="match status" value="3"/>
</dbReference>
<feature type="region of interest" description="Disordered" evidence="5">
    <location>
        <begin position="586"/>
        <end position="609"/>
    </location>
</feature>
<dbReference type="CDD" id="cd09455">
    <property type="entry name" value="LIM1_Enigma_like_1"/>
    <property type="match status" value="1"/>
</dbReference>
<feature type="domain" description="LIM zinc-binding" evidence="7">
    <location>
        <begin position="1085"/>
        <end position="1144"/>
    </location>
</feature>
<dbReference type="PROSITE" id="PS50023">
    <property type="entry name" value="LIM_DOMAIN_2"/>
    <property type="match status" value="2"/>
</dbReference>
<feature type="region of interest" description="Disordered" evidence="5">
    <location>
        <begin position="627"/>
        <end position="688"/>
    </location>
</feature>
<feature type="compositionally biased region" description="Polar residues" evidence="5">
    <location>
        <begin position="678"/>
        <end position="688"/>
    </location>
</feature>
<keyword evidence="6" id="KW-0472">Membrane</keyword>
<feature type="compositionally biased region" description="Basic and acidic residues" evidence="5">
    <location>
        <begin position="160"/>
        <end position="174"/>
    </location>
</feature>
<dbReference type="EMBL" id="OU963902">
    <property type="protein sequence ID" value="CAH0407657.1"/>
    <property type="molecule type" value="Genomic_DNA"/>
</dbReference>
<feature type="region of interest" description="Disordered" evidence="5">
    <location>
        <begin position="965"/>
        <end position="993"/>
    </location>
</feature>
<keyword evidence="2 4" id="KW-0862">Zinc</keyword>
<evidence type="ECO:0000256" key="1">
    <source>
        <dbReference type="ARBA" id="ARBA00022723"/>
    </source>
</evidence>
<proteinExistence type="predicted"/>
<dbReference type="Pfam" id="PF00412">
    <property type="entry name" value="LIM"/>
    <property type="match status" value="3"/>
</dbReference>
<evidence type="ECO:0000313" key="8">
    <source>
        <dbReference type="EMBL" id="CAH0407657.1"/>
    </source>
</evidence>
<keyword evidence="3 4" id="KW-0440">LIM domain</keyword>
<feature type="region of interest" description="Disordered" evidence="5">
    <location>
        <begin position="294"/>
        <end position="313"/>
    </location>
</feature>
<sequence length="1515" mass="168388">MSSMPGDMCISQVADNACQMVKQNMSSSEEKSEYTSNVSYASAMTTMSTATTTSSKSKYLMHSQQIQASQSSHVFQSSSAKTSAESQSLTMYQSQTSPPVQKSFENPVDKIDQFKEKTEAQTTVSSSEFMVTKESESITTFATTENEQNTNSNLIVTKANNEKVNDKPVSEEKNLGAVTSSDTSNKMSETLVADISAKGNQSNEDQQLQEKEIPEKSLKNTLNENALASHERTVSKESATVCKNIKKESVGEKVVQFNTNVKEITPAINSGPEMPLVEALTIVPDRPYSPLTTNLSNPAQSISEPIPVPNEPEIPTNINNSVEKREVQLPSAPSPVFTQQTKRGITPIPPIKPYNPPESKDTPIPMPPETKPYIPPDFKINIEPRMPREETSSPLIDALTTAPNRPFTPIQTQNIERGSLREALTIAPERPYSPLPLNTGTQSNYSHYTSTSAVQVQSTSTEIIRPIATQTTTQHTNDFHSEFSSMQNTHQLQSLSNMSAFKPVAKQVFPPPQPEQSCKLATFPPISDELKTSFEKSTRTKQDMLLTESKVAQQSVVTTSSISTASQGYSSVKSAQQFFETLDQRESFSSTAVRSKSGLQKPDKIPPYQKHFEQLPSQRGITPEICNAPAVFQRPVTPTTEPPRKSREKSQEPKSFTSSVSLETTTSKPSVKTPVQPLHTQFQRTTPISMTFQPVTDENFYRASPARSSRPTTPSLINKPAPIIPHYQMNLVTVEHTAPECHLYDPSSREGSRSPTPRLRSKSPAQGPPPNPLKAQAPRLKESTPQRQSGHTLLTQATSNLRKEHEMSQKDMRINSGEILNTVSSWAQNQPMIEEQRHSNIGYKSESYKKQDMNIKEDSMINQNYGQRKMQSQNVTEYGNTTVQTTRKTIEEFERTQSAKTIEIRTGGSSSSAGYTQIDSNVRPTSINPKQVFPPPIMSMPATQQVSSLNLTNESLVNASRTIESCQPNPSISGANQGPECDPTPSTGSSVGAAARGKTFGVSSAPKRGRGVLNKAALPGSRVPLCASCNGNIRGPFITALGRIWCPEHFICVNASCRRPLQDIGFVEENGQLYCEYCFEQYIAPACDKCHAKIKGDCLNAIGKHFHPECFNCVYCGKLFGNNPFFLEDGLPYCEADWNELFTTKCYACGFPVEAGDRWVEALNNNYHSQCFNCTVCKKNLEGQSFFAKGGRPFSPETPSPQRTRKLETPLHFDGGLFSDIRSKDGKLLSKVTVDRLHSSTRHDITDSPSVFESIGSHGNRDYVNDVVKTETITNEDVIKVKFTPVPPEIDSPRLLTPSQFHVSKTKTPVEYLKDDYEDLQSYKIVSSLCKEKQFETDITKIKEKSFDHMVASEPLKRSHSPLANFLVPKQMTKIDTYLQESLDACLPSEDRKLITPIHVKLEGDTTLESKETLKRETKEETYTMESFGSYQVERKVNTYQTVSEVTHNPDISAKPTDEIVSKNIIKINSVKENQGVLRAIYNMPIHYHAAILCFILIVYNLIFQYIKKNCHGQK</sequence>
<feature type="compositionally biased region" description="Basic and acidic residues" evidence="5">
    <location>
        <begin position="642"/>
        <end position="652"/>
    </location>
</feature>
<feature type="compositionally biased region" description="Polar residues" evidence="5">
    <location>
        <begin position="965"/>
        <end position="976"/>
    </location>
</feature>
<dbReference type="Gene3D" id="2.10.110.10">
    <property type="entry name" value="Cysteine Rich Protein"/>
    <property type="match status" value="3"/>
</dbReference>
<evidence type="ECO:0000256" key="2">
    <source>
        <dbReference type="ARBA" id="ARBA00022833"/>
    </source>
</evidence>
<dbReference type="PANTHER" id="PTHR24214">
    <property type="entry name" value="PDZ AND LIM DOMAIN PROTEIN ZASP"/>
    <property type="match status" value="1"/>
</dbReference>
<dbReference type="Proteomes" id="UP001153292">
    <property type="component" value="Chromosome 9"/>
</dbReference>
<feature type="compositionally biased region" description="Basic and acidic residues" evidence="5">
    <location>
        <begin position="208"/>
        <end position="218"/>
    </location>
</feature>
<keyword evidence="6" id="KW-1133">Transmembrane helix</keyword>
<organism evidence="8 9">
    <name type="scientific">Chilo suppressalis</name>
    <name type="common">Asiatic rice borer moth</name>
    <dbReference type="NCBI Taxonomy" id="168631"/>
    <lineage>
        <taxon>Eukaryota</taxon>
        <taxon>Metazoa</taxon>
        <taxon>Ecdysozoa</taxon>
        <taxon>Arthropoda</taxon>
        <taxon>Hexapoda</taxon>
        <taxon>Insecta</taxon>
        <taxon>Pterygota</taxon>
        <taxon>Neoptera</taxon>
        <taxon>Endopterygota</taxon>
        <taxon>Lepidoptera</taxon>
        <taxon>Glossata</taxon>
        <taxon>Ditrysia</taxon>
        <taxon>Pyraloidea</taxon>
        <taxon>Crambidae</taxon>
        <taxon>Crambinae</taxon>
        <taxon>Chilo</taxon>
    </lineage>
</organism>
<gene>
    <name evidence="8" type="ORF">CHILSU_LOCUS11059</name>
</gene>
<feature type="compositionally biased region" description="Polar residues" evidence="5">
    <location>
        <begin position="653"/>
        <end position="670"/>
    </location>
</feature>